<dbReference type="RefSeq" id="WP_160131384.1">
    <property type="nucleotide sequence ID" value="NZ_CP019288.1"/>
</dbReference>
<dbReference type="KEGG" id="kan:IMCC3317_42570"/>
<dbReference type="EMBL" id="CP019288">
    <property type="protein sequence ID" value="QHI38857.1"/>
    <property type="molecule type" value="Genomic_DNA"/>
</dbReference>
<reference evidence="1 2" key="1">
    <citation type="journal article" date="2013" name="Int. J. Syst. Evol. Microbiol.">
        <title>Kordia antarctica sp. nov., isolated from Antarctic seawater.</title>
        <authorList>
            <person name="Baek K."/>
            <person name="Choi A."/>
            <person name="Kang I."/>
            <person name="Lee K."/>
            <person name="Cho J.C."/>
        </authorList>
    </citation>
    <scope>NUCLEOTIDE SEQUENCE [LARGE SCALE GENOMIC DNA]</scope>
    <source>
        <strain evidence="1 2">IMCC3317</strain>
    </source>
</reference>
<keyword evidence="2" id="KW-1185">Reference proteome</keyword>
<evidence type="ECO:0000313" key="1">
    <source>
        <dbReference type="EMBL" id="QHI38857.1"/>
    </source>
</evidence>
<protein>
    <submittedName>
        <fullName evidence="1">Uncharacterized protein</fullName>
    </submittedName>
</protein>
<gene>
    <name evidence="1" type="ORF">IMCC3317_42570</name>
</gene>
<sequence>MKKSSLKTLKLNKTAISSLEYVKGGISPCTDTCETYCECKSEKPCQFMNQA</sequence>
<organism evidence="1 2">
    <name type="scientific">Kordia antarctica</name>
    <dbReference type="NCBI Taxonomy" id="1218801"/>
    <lineage>
        <taxon>Bacteria</taxon>
        <taxon>Pseudomonadati</taxon>
        <taxon>Bacteroidota</taxon>
        <taxon>Flavobacteriia</taxon>
        <taxon>Flavobacteriales</taxon>
        <taxon>Flavobacteriaceae</taxon>
        <taxon>Kordia</taxon>
    </lineage>
</organism>
<dbReference type="AlphaFoldDB" id="A0A7L4ZQU5"/>
<dbReference type="Proteomes" id="UP000464657">
    <property type="component" value="Chromosome"/>
</dbReference>
<name>A0A7L4ZQU5_9FLAO</name>
<evidence type="ECO:0000313" key="2">
    <source>
        <dbReference type="Proteomes" id="UP000464657"/>
    </source>
</evidence>
<accession>A0A7L4ZQU5</accession>
<proteinExistence type="predicted"/>